<keyword evidence="3 6" id="KW-0564">Palmitate</keyword>
<accession>A0A4R1B5H7</accession>
<evidence type="ECO:0000313" key="8">
    <source>
        <dbReference type="Proteomes" id="UP000295443"/>
    </source>
</evidence>
<dbReference type="Pfam" id="PF04390">
    <property type="entry name" value="LptE"/>
    <property type="match status" value="1"/>
</dbReference>
<comment type="caution">
    <text evidence="7">The sequence shown here is derived from an EMBL/GenBank/DDBJ whole genome shotgun (WGS) entry which is preliminary data.</text>
</comment>
<dbReference type="GO" id="GO:1990351">
    <property type="term" value="C:transporter complex"/>
    <property type="evidence" value="ECO:0007669"/>
    <property type="project" value="TreeGrafter"/>
</dbReference>
<gene>
    <name evidence="6" type="primary">lptE</name>
    <name evidence="7" type="ORF">EZJ19_10980</name>
</gene>
<dbReference type="GO" id="GO:0009279">
    <property type="term" value="C:cell outer membrane"/>
    <property type="evidence" value="ECO:0007669"/>
    <property type="project" value="UniProtKB-SubCell"/>
</dbReference>
<evidence type="ECO:0000256" key="2">
    <source>
        <dbReference type="ARBA" id="ARBA00023136"/>
    </source>
</evidence>
<evidence type="ECO:0000256" key="4">
    <source>
        <dbReference type="ARBA" id="ARBA00023237"/>
    </source>
</evidence>
<evidence type="ECO:0000313" key="7">
    <source>
        <dbReference type="EMBL" id="TCJ12760.1"/>
    </source>
</evidence>
<dbReference type="Proteomes" id="UP000295443">
    <property type="component" value="Unassembled WGS sequence"/>
</dbReference>
<comment type="similarity">
    <text evidence="6">Belongs to the LptE lipoprotein family.</text>
</comment>
<dbReference type="GO" id="GO:0001530">
    <property type="term" value="F:lipopolysaccharide binding"/>
    <property type="evidence" value="ECO:0007669"/>
    <property type="project" value="TreeGrafter"/>
</dbReference>
<keyword evidence="2 6" id="KW-0472">Membrane</keyword>
<dbReference type="Gene3D" id="3.30.160.150">
    <property type="entry name" value="Lipoprotein like domain"/>
    <property type="match status" value="1"/>
</dbReference>
<protein>
    <recommendedName>
        <fullName evidence="6">LPS-assembly lipoprotein LptE</fullName>
    </recommendedName>
</protein>
<evidence type="ECO:0000256" key="5">
    <source>
        <dbReference type="ARBA" id="ARBA00023288"/>
    </source>
</evidence>
<dbReference type="PROSITE" id="PS51257">
    <property type="entry name" value="PROKAR_LIPOPROTEIN"/>
    <property type="match status" value="1"/>
</dbReference>
<keyword evidence="5 6" id="KW-0449">Lipoprotein</keyword>
<keyword evidence="7" id="KW-0812">Transmembrane</keyword>
<dbReference type="GO" id="GO:0015920">
    <property type="term" value="P:lipopolysaccharide transport"/>
    <property type="evidence" value="ECO:0007669"/>
    <property type="project" value="TreeGrafter"/>
</dbReference>
<sequence>MLRREALKWLAVGVPAALAGCGFQLRGQAKLPFKSAYVEAGGVGGRGSAITGPMPSARSRESTLAKSLRHYLDVQGKLAAQRNKADVVILLTNETRGKSILSLSGAGKVREYRLVHSLTISAISPGGEEMLAPTDIRLTRDFSYSDEQILAKEAEEATLRKDMEDEALRQIIRRLAFVRTE</sequence>
<comment type="function">
    <text evidence="6">Together with LptD, is involved in the assembly of lipopolysaccharide (LPS) at the surface of the outer membrane. Required for the proper assembly of LptD. Binds LPS and may serve as the LPS recognition site at the outer membrane.</text>
</comment>
<reference evidence="7 8" key="1">
    <citation type="submission" date="2019-03" db="EMBL/GenBank/DDBJ databases">
        <title>Genome sequence of Thiobacillaceae bacterium LSR1, a sulfur-oxidizing bacterium isolated from freshwater sediment.</title>
        <authorList>
            <person name="Li S."/>
        </authorList>
    </citation>
    <scope>NUCLEOTIDE SEQUENCE [LARGE SCALE GENOMIC DNA]</scope>
    <source>
        <strain evidence="7 8">LSR1</strain>
    </source>
</reference>
<dbReference type="AlphaFoldDB" id="A0A4R1B5H7"/>
<keyword evidence="8" id="KW-1185">Reference proteome</keyword>
<dbReference type="PANTHER" id="PTHR38098">
    <property type="entry name" value="LPS-ASSEMBLY LIPOPROTEIN LPTE"/>
    <property type="match status" value="1"/>
</dbReference>
<name>A0A4R1B5H7_9PROT</name>
<proteinExistence type="inferred from homology"/>
<evidence type="ECO:0000256" key="1">
    <source>
        <dbReference type="ARBA" id="ARBA00022729"/>
    </source>
</evidence>
<evidence type="ECO:0000256" key="3">
    <source>
        <dbReference type="ARBA" id="ARBA00023139"/>
    </source>
</evidence>
<dbReference type="HAMAP" id="MF_01186">
    <property type="entry name" value="LPS_assembly_LptE"/>
    <property type="match status" value="1"/>
</dbReference>
<evidence type="ECO:0000256" key="6">
    <source>
        <dbReference type="HAMAP-Rule" id="MF_01186"/>
    </source>
</evidence>
<comment type="subcellular location">
    <subcellularLocation>
        <location evidence="6">Cell outer membrane</location>
        <topology evidence="6">Lipid-anchor</topology>
    </subcellularLocation>
</comment>
<keyword evidence="1 6" id="KW-0732">Signal</keyword>
<organism evidence="7 8">
    <name type="scientific">Parasulfuritortus cantonensis</name>
    <dbReference type="NCBI Taxonomy" id="2528202"/>
    <lineage>
        <taxon>Bacteria</taxon>
        <taxon>Pseudomonadati</taxon>
        <taxon>Pseudomonadota</taxon>
        <taxon>Betaproteobacteria</taxon>
        <taxon>Nitrosomonadales</taxon>
        <taxon>Thiobacillaceae</taxon>
        <taxon>Parasulfuritortus</taxon>
    </lineage>
</organism>
<comment type="subunit">
    <text evidence="6">Component of the lipopolysaccharide transport and assembly complex. Interacts with LptD.</text>
</comment>
<dbReference type="RefSeq" id="WP_131447521.1">
    <property type="nucleotide sequence ID" value="NZ_SJZB01000042.1"/>
</dbReference>
<dbReference type="PANTHER" id="PTHR38098:SF1">
    <property type="entry name" value="LPS-ASSEMBLY LIPOPROTEIN LPTE"/>
    <property type="match status" value="1"/>
</dbReference>
<dbReference type="GO" id="GO:0043165">
    <property type="term" value="P:Gram-negative-bacterium-type cell outer membrane assembly"/>
    <property type="evidence" value="ECO:0007669"/>
    <property type="project" value="UniProtKB-UniRule"/>
</dbReference>
<dbReference type="InterPro" id="IPR007485">
    <property type="entry name" value="LPS_assembly_LptE"/>
</dbReference>
<keyword evidence="4 6" id="KW-0998">Cell outer membrane</keyword>
<dbReference type="OrthoDB" id="5298094at2"/>
<dbReference type="EMBL" id="SJZB01000042">
    <property type="protein sequence ID" value="TCJ12760.1"/>
    <property type="molecule type" value="Genomic_DNA"/>
</dbReference>